<reference evidence="2 3" key="1">
    <citation type="submission" date="2020-08" db="EMBL/GenBank/DDBJ databases">
        <title>Functional genomics of gut bacteria from endangered species of beetles.</title>
        <authorList>
            <person name="Carlos-Shanley C."/>
        </authorList>
    </citation>
    <scope>NUCLEOTIDE SEQUENCE [LARGE SCALE GENOMIC DNA]</scope>
    <source>
        <strain evidence="2 3">S00070</strain>
    </source>
</reference>
<proteinExistence type="predicted"/>
<feature type="compositionally biased region" description="Low complexity" evidence="1">
    <location>
        <begin position="266"/>
        <end position="279"/>
    </location>
</feature>
<organism evidence="2 3">
    <name type="scientific">Arcicella rosea</name>
    <dbReference type="NCBI Taxonomy" id="502909"/>
    <lineage>
        <taxon>Bacteria</taxon>
        <taxon>Pseudomonadati</taxon>
        <taxon>Bacteroidota</taxon>
        <taxon>Cytophagia</taxon>
        <taxon>Cytophagales</taxon>
        <taxon>Flectobacillaceae</taxon>
        <taxon>Arcicella</taxon>
    </lineage>
</organism>
<protein>
    <recommendedName>
        <fullName evidence="4">DUF4290 domain-containing protein</fullName>
    </recommendedName>
</protein>
<dbReference type="Proteomes" id="UP000524404">
    <property type="component" value="Unassembled WGS sequence"/>
</dbReference>
<comment type="caution">
    <text evidence="2">The sequence shown here is derived from an EMBL/GenBank/DDBJ whole genome shotgun (WGS) entry which is preliminary data.</text>
</comment>
<dbReference type="Pfam" id="PF14123">
    <property type="entry name" value="DUF4290"/>
    <property type="match status" value="1"/>
</dbReference>
<feature type="compositionally biased region" description="Low complexity" evidence="1">
    <location>
        <begin position="241"/>
        <end position="257"/>
    </location>
</feature>
<evidence type="ECO:0008006" key="4">
    <source>
        <dbReference type="Google" id="ProtNLM"/>
    </source>
</evidence>
<evidence type="ECO:0000256" key="1">
    <source>
        <dbReference type="SAM" id="MobiDB-lite"/>
    </source>
</evidence>
<evidence type="ECO:0000313" key="3">
    <source>
        <dbReference type="Proteomes" id="UP000524404"/>
    </source>
</evidence>
<name>A0A841EWX7_9BACT</name>
<feature type="region of interest" description="Disordered" evidence="1">
    <location>
        <begin position="196"/>
        <end position="279"/>
    </location>
</feature>
<dbReference type="InterPro" id="IPR025632">
    <property type="entry name" value="DUF4290"/>
</dbReference>
<dbReference type="EMBL" id="JACHKT010000018">
    <property type="protein sequence ID" value="MBB6003971.1"/>
    <property type="molecule type" value="Genomic_DNA"/>
</dbReference>
<feature type="compositionally biased region" description="Low complexity" evidence="1">
    <location>
        <begin position="197"/>
        <end position="228"/>
    </location>
</feature>
<keyword evidence="3" id="KW-1185">Reference proteome</keyword>
<gene>
    <name evidence="2" type="ORF">HNP25_002632</name>
</gene>
<dbReference type="RefSeq" id="WP_229202857.1">
    <property type="nucleotide sequence ID" value="NZ_JACHKT010000018.1"/>
</dbReference>
<accession>A0A841EWX7</accession>
<dbReference type="AlphaFoldDB" id="A0A841EWX7"/>
<sequence>MNKYSYFCLLATAIHDEYRNRPYYIMKEYGTNVQKLVNHILTVQDREKRTKYAYLLVELMRQVHPNMRDTQDYTNKLWDDLYIMSNFKLDVDSPFPPPSPDAVGKLPKTVPYNTHQLRYRYYGRNVELLIVRAIAETDDNEKRILVAHIARLMKTFYQNWNREVVDDEVIWGHILEISNNTLAPIVHAISGHSSLGNLRNANNRPTPPNTHVSSGGRNDSRNNNSGARQNFGGRNDGNRGGTDTRNNGGRSDNRNNNNGGGRNDNRNNNNNNSNNRNRR</sequence>
<evidence type="ECO:0000313" key="2">
    <source>
        <dbReference type="EMBL" id="MBB6003971.1"/>
    </source>
</evidence>